<keyword evidence="9" id="KW-1185">Reference proteome</keyword>
<dbReference type="EMBL" id="CP019699">
    <property type="protein sequence ID" value="AQS56636.1"/>
    <property type="molecule type" value="Genomic_DNA"/>
</dbReference>
<protein>
    <submittedName>
        <fullName evidence="8">C-type cytochrome biogenesis protein CcsB</fullName>
    </submittedName>
</protein>
<feature type="transmembrane region" description="Helical" evidence="6">
    <location>
        <begin position="358"/>
        <end position="373"/>
    </location>
</feature>
<dbReference type="InterPro" id="IPR002541">
    <property type="entry name" value="Cyt_c_assembly"/>
</dbReference>
<keyword evidence="5 6" id="KW-0472">Membrane</keyword>
<feature type="transmembrane region" description="Helical" evidence="6">
    <location>
        <begin position="6"/>
        <end position="28"/>
    </location>
</feature>
<evidence type="ECO:0000256" key="2">
    <source>
        <dbReference type="ARBA" id="ARBA00022692"/>
    </source>
</evidence>
<evidence type="ECO:0000256" key="6">
    <source>
        <dbReference type="SAM" id="Phobius"/>
    </source>
</evidence>
<evidence type="ECO:0000313" key="9">
    <source>
        <dbReference type="Proteomes" id="UP000188603"/>
    </source>
</evidence>
<evidence type="ECO:0000256" key="4">
    <source>
        <dbReference type="ARBA" id="ARBA00022989"/>
    </source>
</evidence>
<feature type="domain" description="Cytochrome c assembly protein" evidence="7">
    <location>
        <begin position="302"/>
        <end position="410"/>
    </location>
</feature>
<dbReference type="AlphaFoldDB" id="A0A1U9K9E6"/>
<sequence>MQEVWMMNILLAAFFLYLFSTVAFVVSITGRKWKRRNGDREQTAQGDFVARLGTIGYGLAILGVICHAVFVVYRMVIAGHFPTSNMFEFMSFLGFCIALAFLFIYGIYKIRVLGAFAMPLALILIAYASVFPTEVQPLIPALRSHWLYIHVTTVSIGEGVLAIGAVAGLISLLRTVDRKSRSAFWLEMILLVVTMLLAFIALFFLFSSLGYEAEYAHVVDAGTAEERVEIQAYVLPPLVIPADSETLSEDPFLGMDMGWFEAPAWMKGVNAARKFNTVIWSVIGGLVLYGVWRLVFRRRMIDVLYRAVKGVDGELAEEISYRAIAIGYPIFTLGGLIFAMIWAHEAWGRFWGWDPKEVWALITWLFYSAYLHLRLSRGWQGEKAAWLAVGGFVIIMINLVVINLVVSGLHSYA</sequence>
<dbReference type="PANTHER" id="PTHR30071">
    <property type="entry name" value="HEME EXPORTER PROTEIN C"/>
    <property type="match status" value="1"/>
</dbReference>
<gene>
    <name evidence="8" type="ORF">B0W44_13610</name>
</gene>
<feature type="transmembrane region" description="Helical" evidence="6">
    <location>
        <begin position="184"/>
        <end position="206"/>
    </location>
</feature>
<evidence type="ECO:0000256" key="3">
    <source>
        <dbReference type="ARBA" id="ARBA00022748"/>
    </source>
</evidence>
<evidence type="ECO:0000313" key="8">
    <source>
        <dbReference type="EMBL" id="AQS56636.1"/>
    </source>
</evidence>
<keyword evidence="2 6" id="KW-0812">Transmembrane</keyword>
<dbReference type="PANTHER" id="PTHR30071:SF1">
    <property type="entry name" value="CYTOCHROME B_B6 PROTEIN-RELATED"/>
    <property type="match status" value="1"/>
</dbReference>
<evidence type="ECO:0000256" key="5">
    <source>
        <dbReference type="ARBA" id="ARBA00023136"/>
    </source>
</evidence>
<dbReference type="Proteomes" id="UP000188603">
    <property type="component" value="Chromosome"/>
</dbReference>
<organism evidence="8 9">
    <name type="scientific">Novibacillus thermophilus</name>
    <dbReference type="NCBI Taxonomy" id="1471761"/>
    <lineage>
        <taxon>Bacteria</taxon>
        <taxon>Bacillati</taxon>
        <taxon>Bacillota</taxon>
        <taxon>Bacilli</taxon>
        <taxon>Bacillales</taxon>
        <taxon>Thermoactinomycetaceae</taxon>
        <taxon>Novibacillus</taxon>
    </lineage>
</organism>
<feature type="transmembrane region" description="Helical" evidence="6">
    <location>
        <begin position="48"/>
        <end position="77"/>
    </location>
</feature>
<feature type="transmembrane region" description="Helical" evidence="6">
    <location>
        <begin position="115"/>
        <end position="133"/>
    </location>
</feature>
<dbReference type="OrthoDB" id="9814290at2"/>
<reference evidence="8 9" key="1">
    <citation type="journal article" date="2015" name="Int. J. Syst. Evol. Microbiol.">
        <title>Novibacillus thermophilus gen. nov., sp. nov., a Gram-staining-negative and moderately thermophilic member of the family Thermoactinomycetaceae.</title>
        <authorList>
            <person name="Yang G."/>
            <person name="Chen J."/>
            <person name="Zhou S."/>
        </authorList>
    </citation>
    <scope>NUCLEOTIDE SEQUENCE [LARGE SCALE GENOMIC DNA]</scope>
    <source>
        <strain evidence="8 9">SG-1</strain>
    </source>
</reference>
<feature type="transmembrane region" description="Helical" evidence="6">
    <location>
        <begin position="89"/>
        <end position="108"/>
    </location>
</feature>
<dbReference type="GO" id="GO:0020037">
    <property type="term" value="F:heme binding"/>
    <property type="evidence" value="ECO:0007669"/>
    <property type="project" value="InterPro"/>
</dbReference>
<evidence type="ECO:0000256" key="1">
    <source>
        <dbReference type="ARBA" id="ARBA00004141"/>
    </source>
</evidence>
<dbReference type="InterPro" id="IPR045062">
    <property type="entry name" value="Cyt_c_biogenesis_CcsA/CcmC"/>
</dbReference>
<keyword evidence="4 6" id="KW-1133">Transmembrane helix</keyword>
<dbReference type="STRING" id="1471761.B0W44_13610"/>
<dbReference type="GO" id="GO:0005886">
    <property type="term" value="C:plasma membrane"/>
    <property type="evidence" value="ECO:0007669"/>
    <property type="project" value="TreeGrafter"/>
</dbReference>
<feature type="transmembrane region" description="Helical" evidence="6">
    <location>
        <begin position="385"/>
        <end position="406"/>
    </location>
</feature>
<dbReference type="GO" id="GO:0017004">
    <property type="term" value="P:cytochrome complex assembly"/>
    <property type="evidence" value="ECO:0007669"/>
    <property type="project" value="UniProtKB-KW"/>
</dbReference>
<evidence type="ECO:0000259" key="7">
    <source>
        <dbReference type="Pfam" id="PF01578"/>
    </source>
</evidence>
<feature type="transmembrane region" description="Helical" evidence="6">
    <location>
        <begin position="323"/>
        <end position="343"/>
    </location>
</feature>
<dbReference type="Pfam" id="PF01578">
    <property type="entry name" value="Cytochrom_C_asm"/>
    <property type="match status" value="2"/>
</dbReference>
<keyword evidence="3" id="KW-0201">Cytochrome c-type biogenesis</keyword>
<proteinExistence type="predicted"/>
<feature type="transmembrane region" description="Helical" evidence="6">
    <location>
        <begin position="278"/>
        <end position="296"/>
    </location>
</feature>
<feature type="domain" description="Cytochrome c assembly protein" evidence="7">
    <location>
        <begin position="84"/>
        <end position="200"/>
    </location>
</feature>
<name>A0A1U9K9E6_9BACL</name>
<feature type="transmembrane region" description="Helical" evidence="6">
    <location>
        <begin position="145"/>
        <end position="172"/>
    </location>
</feature>
<comment type="subcellular location">
    <subcellularLocation>
        <location evidence="1">Membrane</location>
        <topology evidence="1">Multi-pass membrane protein</topology>
    </subcellularLocation>
</comment>
<accession>A0A1U9K9E6</accession>
<dbReference type="KEGG" id="ntr:B0W44_13610"/>